<name>A0AAV4SRA6_CAEEX</name>
<protein>
    <submittedName>
        <fullName evidence="1">Uncharacterized protein</fullName>
    </submittedName>
</protein>
<evidence type="ECO:0000313" key="2">
    <source>
        <dbReference type="Proteomes" id="UP001054945"/>
    </source>
</evidence>
<proteinExistence type="predicted"/>
<dbReference type="AlphaFoldDB" id="A0AAV4SRA6"/>
<keyword evidence="2" id="KW-1185">Reference proteome</keyword>
<comment type="caution">
    <text evidence="1">The sequence shown here is derived from an EMBL/GenBank/DDBJ whole genome shotgun (WGS) entry which is preliminary data.</text>
</comment>
<organism evidence="1 2">
    <name type="scientific">Caerostris extrusa</name>
    <name type="common">Bark spider</name>
    <name type="synonym">Caerostris bankana</name>
    <dbReference type="NCBI Taxonomy" id="172846"/>
    <lineage>
        <taxon>Eukaryota</taxon>
        <taxon>Metazoa</taxon>
        <taxon>Ecdysozoa</taxon>
        <taxon>Arthropoda</taxon>
        <taxon>Chelicerata</taxon>
        <taxon>Arachnida</taxon>
        <taxon>Araneae</taxon>
        <taxon>Araneomorphae</taxon>
        <taxon>Entelegynae</taxon>
        <taxon>Araneoidea</taxon>
        <taxon>Araneidae</taxon>
        <taxon>Caerostris</taxon>
    </lineage>
</organism>
<gene>
    <name evidence="1" type="ORF">CEXT_411061</name>
</gene>
<sequence length="74" mass="8493">MLYRSRGPLPQVLKSELSKDLEKMKGLFQCFGEYVKLKGFDDRSIDYVQKAIGGMVFDAEMEKYAKTIDSGLFM</sequence>
<dbReference type="Proteomes" id="UP001054945">
    <property type="component" value="Unassembled WGS sequence"/>
</dbReference>
<accession>A0AAV4SRA6</accession>
<dbReference type="EMBL" id="BPLR01009925">
    <property type="protein sequence ID" value="GIY35529.1"/>
    <property type="molecule type" value="Genomic_DNA"/>
</dbReference>
<reference evidence="1 2" key="1">
    <citation type="submission" date="2021-06" db="EMBL/GenBank/DDBJ databases">
        <title>Caerostris extrusa draft genome.</title>
        <authorList>
            <person name="Kono N."/>
            <person name="Arakawa K."/>
        </authorList>
    </citation>
    <scope>NUCLEOTIDE SEQUENCE [LARGE SCALE GENOMIC DNA]</scope>
</reference>
<evidence type="ECO:0000313" key="1">
    <source>
        <dbReference type="EMBL" id="GIY35529.1"/>
    </source>
</evidence>